<accession>A0ABN7RIM2</accession>
<gene>
    <name evidence="2" type="ORF">OKIOD_LOCUS563</name>
</gene>
<dbReference type="EMBL" id="OU015568">
    <property type="protein sequence ID" value="CAG5078504.1"/>
    <property type="molecule type" value="Genomic_DNA"/>
</dbReference>
<proteinExistence type="predicted"/>
<reference evidence="2 3" key="1">
    <citation type="submission" date="2021-04" db="EMBL/GenBank/DDBJ databases">
        <authorList>
            <person name="Bliznina A."/>
        </authorList>
    </citation>
    <scope>NUCLEOTIDE SEQUENCE [LARGE SCALE GENOMIC DNA]</scope>
</reference>
<evidence type="ECO:0000313" key="3">
    <source>
        <dbReference type="Proteomes" id="UP001158576"/>
    </source>
</evidence>
<feature type="transmembrane region" description="Helical" evidence="1">
    <location>
        <begin position="60"/>
        <end position="82"/>
    </location>
</feature>
<evidence type="ECO:0000256" key="1">
    <source>
        <dbReference type="SAM" id="Phobius"/>
    </source>
</evidence>
<keyword evidence="1" id="KW-0812">Transmembrane</keyword>
<sequence length="135" mass="15522">MGTLNSQALNSALVVGNFIMLKNEIEKRYYCRRTCERLDEDTCSETIRQTGRPDYYCEEYIIMLKLALSVISILLQVMYGFFEISLLVEKKQDEDAGLTEEEIEEKGKKRLKTSFTSGTVALFISVVNYFIAAFE</sequence>
<feature type="transmembrane region" description="Helical" evidence="1">
    <location>
        <begin position="115"/>
        <end position="134"/>
    </location>
</feature>
<keyword evidence="3" id="KW-1185">Reference proteome</keyword>
<evidence type="ECO:0000313" key="2">
    <source>
        <dbReference type="EMBL" id="CAG5078504.1"/>
    </source>
</evidence>
<organism evidence="2 3">
    <name type="scientific">Oikopleura dioica</name>
    <name type="common">Tunicate</name>
    <dbReference type="NCBI Taxonomy" id="34765"/>
    <lineage>
        <taxon>Eukaryota</taxon>
        <taxon>Metazoa</taxon>
        <taxon>Chordata</taxon>
        <taxon>Tunicata</taxon>
        <taxon>Appendicularia</taxon>
        <taxon>Copelata</taxon>
        <taxon>Oikopleuridae</taxon>
        <taxon>Oikopleura</taxon>
    </lineage>
</organism>
<dbReference type="Proteomes" id="UP001158576">
    <property type="component" value="Chromosome PAR"/>
</dbReference>
<keyword evidence="1" id="KW-1133">Transmembrane helix</keyword>
<protein>
    <submittedName>
        <fullName evidence="2">Oidioi.mRNA.OKI2018_I69.PAR.g9005.t1.cds</fullName>
    </submittedName>
</protein>
<keyword evidence="1" id="KW-0472">Membrane</keyword>
<name>A0ABN7RIM2_OIKDI</name>